<evidence type="ECO:0000256" key="4">
    <source>
        <dbReference type="ARBA" id="ARBA00023295"/>
    </source>
</evidence>
<dbReference type="Proteomes" id="UP000479526">
    <property type="component" value="Unassembled WGS sequence"/>
</dbReference>
<reference evidence="7 8" key="1">
    <citation type="submission" date="2020-01" db="EMBL/GenBank/DDBJ databases">
        <title>Herbidospora sp. NEAU-GS84 nov., a novel actinomycete isolated from soil.</title>
        <authorList>
            <person name="Han L."/>
        </authorList>
    </citation>
    <scope>NUCLEOTIDE SEQUENCE [LARGE SCALE GENOMIC DNA]</scope>
    <source>
        <strain evidence="7 8">NEAU-GS84</strain>
    </source>
</reference>
<keyword evidence="4" id="KW-0326">Glycosidase</keyword>
<dbReference type="InterPro" id="IPR013517">
    <property type="entry name" value="FG-GAP"/>
</dbReference>
<keyword evidence="8" id="KW-1185">Reference proteome</keyword>
<accession>A0A7C9NLT2</accession>
<dbReference type="Pfam" id="PF13517">
    <property type="entry name" value="FG-GAP_3"/>
    <property type="match status" value="2"/>
</dbReference>
<dbReference type="SUPFAM" id="SSF69318">
    <property type="entry name" value="Integrin alpha N-terminal domain"/>
    <property type="match status" value="1"/>
</dbReference>
<dbReference type="GO" id="GO:0009253">
    <property type="term" value="P:peptidoglycan catabolic process"/>
    <property type="evidence" value="ECO:0007669"/>
    <property type="project" value="InterPro"/>
</dbReference>
<keyword evidence="2 6" id="KW-0732">Signal</keyword>
<comment type="similarity">
    <text evidence="1">Belongs to the glycosyl hydrolase 25 family.</text>
</comment>
<dbReference type="InterPro" id="IPR017853">
    <property type="entry name" value="GH"/>
</dbReference>
<evidence type="ECO:0000256" key="2">
    <source>
        <dbReference type="ARBA" id="ARBA00022729"/>
    </source>
</evidence>
<dbReference type="SMART" id="SM00641">
    <property type="entry name" value="Glyco_25"/>
    <property type="match status" value="1"/>
</dbReference>
<evidence type="ECO:0000256" key="3">
    <source>
        <dbReference type="ARBA" id="ARBA00022801"/>
    </source>
</evidence>
<evidence type="ECO:0000313" key="8">
    <source>
        <dbReference type="Proteomes" id="UP000479526"/>
    </source>
</evidence>
<dbReference type="RefSeq" id="WP_161482884.1">
    <property type="nucleotide sequence ID" value="NZ_WXEW01000009.1"/>
</dbReference>
<dbReference type="EMBL" id="WXEW01000009">
    <property type="protein sequence ID" value="NAS25852.1"/>
    <property type="molecule type" value="Genomic_DNA"/>
</dbReference>
<dbReference type="SUPFAM" id="SSF51445">
    <property type="entry name" value="(Trans)glycosidases"/>
    <property type="match status" value="1"/>
</dbReference>
<dbReference type="PANTHER" id="PTHR44103:SF1">
    <property type="entry name" value="PROPROTEIN CONVERTASE P"/>
    <property type="match status" value="1"/>
</dbReference>
<evidence type="ECO:0000256" key="5">
    <source>
        <dbReference type="SAM" id="MobiDB-lite"/>
    </source>
</evidence>
<feature type="signal peptide" evidence="6">
    <location>
        <begin position="1"/>
        <end position="22"/>
    </location>
</feature>
<dbReference type="GO" id="GO:0016998">
    <property type="term" value="P:cell wall macromolecule catabolic process"/>
    <property type="evidence" value="ECO:0007669"/>
    <property type="project" value="InterPro"/>
</dbReference>
<dbReference type="Gene3D" id="3.20.20.80">
    <property type="entry name" value="Glycosidases"/>
    <property type="match status" value="1"/>
</dbReference>
<dbReference type="PROSITE" id="PS51904">
    <property type="entry name" value="GLYCOSYL_HYDROL_F25_2"/>
    <property type="match status" value="1"/>
</dbReference>
<protein>
    <recommendedName>
        <fullName evidence="9">Lysozyme</fullName>
    </recommendedName>
</protein>
<proteinExistence type="inferred from homology"/>
<dbReference type="PROSITE" id="PS51318">
    <property type="entry name" value="TAT"/>
    <property type="match status" value="1"/>
</dbReference>
<dbReference type="InterPro" id="IPR006311">
    <property type="entry name" value="TAT_signal"/>
</dbReference>
<comment type="caution">
    <text evidence="7">The sequence shown here is derived from an EMBL/GenBank/DDBJ whole genome shotgun (WGS) entry which is preliminary data.</text>
</comment>
<dbReference type="Pfam" id="PF01183">
    <property type="entry name" value="Glyco_hydro_25"/>
    <property type="match status" value="1"/>
</dbReference>
<evidence type="ECO:0000256" key="6">
    <source>
        <dbReference type="SAM" id="SignalP"/>
    </source>
</evidence>
<dbReference type="InterPro" id="IPR018077">
    <property type="entry name" value="Glyco_hydro_fam25_subgr"/>
</dbReference>
<gene>
    <name evidence="7" type="ORF">GT755_29740</name>
</gene>
<organism evidence="7 8">
    <name type="scientific">Herbidospora solisilvae</name>
    <dbReference type="NCBI Taxonomy" id="2696284"/>
    <lineage>
        <taxon>Bacteria</taxon>
        <taxon>Bacillati</taxon>
        <taxon>Actinomycetota</taxon>
        <taxon>Actinomycetes</taxon>
        <taxon>Streptosporangiales</taxon>
        <taxon>Streptosporangiaceae</taxon>
        <taxon>Herbidospora</taxon>
    </lineage>
</organism>
<dbReference type="PANTHER" id="PTHR44103">
    <property type="entry name" value="PROPROTEIN CONVERTASE P"/>
    <property type="match status" value="1"/>
</dbReference>
<dbReference type="InterPro" id="IPR002053">
    <property type="entry name" value="Glyco_hydro_25"/>
</dbReference>
<name>A0A7C9NLT2_9ACTN</name>
<dbReference type="Gene3D" id="2.40.128.340">
    <property type="match status" value="2"/>
</dbReference>
<feature type="region of interest" description="Disordered" evidence="5">
    <location>
        <begin position="256"/>
        <end position="277"/>
    </location>
</feature>
<evidence type="ECO:0000256" key="1">
    <source>
        <dbReference type="ARBA" id="ARBA00010646"/>
    </source>
</evidence>
<feature type="chain" id="PRO_5039385982" description="Lysozyme" evidence="6">
    <location>
        <begin position="23"/>
        <end position="589"/>
    </location>
</feature>
<keyword evidence="3" id="KW-0378">Hydrolase</keyword>
<dbReference type="GO" id="GO:0003796">
    <property type="term" value="F:lysozyme activity"/>
    <property type="evidence" value="ECO:0007669"/>
    <property type="project" value="InterPro"/>
</dbReference>
<evidence type="ECO:0000313" key="7">
    <source>
        <dbReference type="EMBL" id="NAS25852.1"/>
    </source>
</evidence>
<dbReference type="InterPro" id="IPR028994">
    <property type="entry name" value="Integrin_alpha_N"/>
</dbReference>
<evidence type="ECO:0008006" key="9">
    <source>
        <dbReference type="Google" id="ProtNLM"/>
    </source>
</evidence>
<sequence length="589" mass="62292">MSSLRRLVALALAAAGLATALAQPAAAASANPDPSRFPVRGVDVTEYQHPNGAAVNWAQIRQSGIAFATLKATRGTNKTNSYFASDLAGALGQGIPTAPYHYLTGTSSNVAAQADFFIGALRNAGYTGNRANELPPILDLEWTDDGTSSCPPYTTVPFVQEFLDRVQSAFGVKPWIYTSRGFMSSCMGNTTAFGSYGLQVADYTSGRTLPSVPSGWPTWLMWQYADVGSVPGVPTTNVTLNVFNGSQADLDALVRRDPPRPLVDPQGGRVTDFDGDGRPDILGLGQTGDDLWFIPNTSSSGSPSRGQSKLVSTGWRTITKYWLADYDGDGKTDILGTQDPDKLFVWRNTSTPGNPSVAPLVGLGTAWNTLAKLVIGDFTGDGKVDIGGVNASTGDQFWVVPNTSTPGNPSRGQSIPMTTGWSTVTRFWPADWDRDGKTDLLGLQGNDQLFAWRNTASGGVPSFAPLANLGTGWSTLTKLVLGDFTGDGKVDIAGWTAWNADQLYVVPNTSSGTTLSRGQSVPMSTGWSSITSYLVADYDGDGKTDLLGVQGTDQMLIWRGTHSGGTPGFTALTSLGTGWNTVGHIPTAQ</sequence>
<dbReference type="AlphaFoldDB" id="A0A7C9NLT2"/>